<comment type="caution">
    <text evidence="1">The sequence shown here is derived from an EMBL/GenBank/DDBJ whole genome shotgun (WGS) entry which is preliminary data.</text>
</comment>
<gene>
    <name evidence="1" type="ORF">ACFPVY_04090</name>
</gene>
<evidence type="ECO:0000313" key="2">
    <source>
        <dbReference type="Proteomes" id="UP001596287"/>
    </source>
</evidence>
<dbReference type="Proteomes" id="UP001596287">
    <property type="component" value="Unassembled WGS sequence"/>
</dbReference>
<protein>
    <submittedName>
        <fullName evidence="1">Uncharacterized protein</fullName>
    </submittedName>
</protein>
<proteinExistence type="predicted"/>
<name>A0ABW1PLI2_9FLAO</name>
<evidence type="ECO:0000313" key="1">
    <source>
        <dbReference type="EMBL" id="MFC6095817.1"/>
    </source>
</evidence>
<reference evidence="2" key="1">
    <citation type="journal article" date="2019" name="Int. J. Syst. Evol. Microbiol.">
        <title>The Global Catalogue of Microorganisms (GCM) 10K type strain sequencing project: providing services to taxonomists for standard genome sequencing and annotation.</title>
        <authorList>
            <consortium name="The Broad Institute Genomics Platform"/>
            <consortium name="The Broad Institute Genome Sequencing Center for Infectious Disease"/>
            <person name="Wu L."/>
            <person name="Ma J."/>
        </authorList>
    </citation>
    <scope>NUCLEOTIDE SEQUENCE [LARGE SCALE GENOMIC DNA]</scope>
    <source>
        <strain evidence="2">CCUG 49679</strain>
    </source>
</reference>
<organism evidence="1 2">
    <name type="scientific">Flavobacterium qiangtangense</name>
    <dbReference type="NCBI Taxonomy" id="1442595"/>
    <lineage>
        <taxon>Bacteria</taxon>
        <taxon>Pseudomonadati</taxon>
        <taxon>Bacteroidota</taxon>
        <taxon>Flavobacteriia</taxon>
        <taxon>Flavobacteriales</taxon>
        <taxon>Flavobacteriaceae</taxon>
        <taxon>Flavobacterium</taxon>
    </lineage>
</organism>
<accession>A0ABW1PLI2</accession>
<dbReference type="EMBL" id="JBHSQB010000004">
    <property type="protein sequence ID" value="MFC6095817.1"/>
    <property type="molecule type" value="Genomic_DNA"/>
</dbReference>
<sequence length="211" mass="25120">MANTKKFDSDSEWGKYWEWESISFIQECFNKVLNPSEKRIRFLQMNESTKVSEMKKWDSKFEIIDTLTASRKKILTFEIKSDKYESSNLFFEKTCSKSPSGVYATEADYFIYILPRYQTRNFFIIEPKKLMQLLDEKYQHSLQYGGDGQRVFGYVINKDSFELDFIEAGGKIKDWTVEIPLRFEVKKFADKSRTVYQSDVKKNYPDPLNFF</sequence>
<dbReference type="RefSeq" id="WP_379790492.1">
    <property type="nucleotide sequence ID" value="NZ_JBHSQB010000004.1"/>
</dbReference>
<keyword evidence="2" id="KW-1185">Reference proteome</keyword>